<feature type="region of interest" description="Disordered" evidence="1">
    <location>
        <begin position="69"/>
        <end position="109"/>
    </location>
</feature>
<dbReference type="EMBL" id="CP002581">
    <property type="protein sequence ID" value="AJK49029.1"/>
    <property type="molecule type" value="Genomic_DNA"/>
</dbReference>
<accession>A0A0B6S3N5</accession>
<name>A0A0B6S3N5_BURPL</name>
<keyword evidence="2" id="KW-0732">Signal</keyword>
<evidence type="ECO:0000313" key="4">
    <source>
        <dbReference type="Proteomes" id="UP000031838"/>
    </source>
</evidence>
<evidence type="ECO:0000256" key="2">
    <source>
        <dbReference type="SAM" id="SignalP"/>
    </source>
</evidence>
<dbReference type="AlphaFoldDB" id="A0A0B6S3N5"/>
<dbReference type="Pfam" id="PF13663">
    <property type="entry name" value="DUF4148"/>
    <property type="match status" value="1"/>
</dbReference>
<feature type="chain" id="PRO_5002109439" evidence="2">
    <location>
        <begin position="23"/>
        <end position="109"/>
    </location>
</feature>
<gene>
    <name evidence="3" type="ORF">BGL_2c09510</name>
</gene>
<dbReference type="RefSeq" id="WP_042627562.1">
    <property type="nucleotide sequence ID" value="NZ_CP002581.1"/>
</dbReference>
<protein>
    <submittedName>
        <fullName evidence="3">Putative exported protein</fullName>
    </submittedName>
</protein>
<reference evidence="3 4" key="2">
    <citation type="journal article" date="2016" name="Appl. Microbiol. Biotechnol.">
        <title>Mutations improving production and secretion of extracellular lipase by Burkholderia glumae PG1.</title>
        <authorList>
            <person name="Knapp A."/>
            <person name="Voget S."/>
            <person name="Gao R."/>
            <person name="Zaburannyi N."/>
            <person name="Krysciak D."/>
            <person name="Breuer M."/>
            <person name="Hauer B."/>
            <person name="Streit W.R."/>
            <person name="Muller R."/>
            <person name="Daniel R."/>
            <person name="Jaeger K.E."/>
        </authorList>
    </citation>
    <scope>NUCLEOTIDE SEQUENCE [LARGE SCALE GENOMIC DNA]</scope>
    <source>
        <strain evidence="3 4">PG1</strain>
    </source>
</reference>
<organism evidence="3 4">
    <name type="scientific">Burkholderia plantarii</name>
    <dbReference type="NCBI Taxonomy" id="41899"/>
    <lineage>
        <taxon>Bacteria</taxon>
        <taxon>Pseudomonadati</taxon>
        <taxon>Pseudomonadota</taxon>
        <taxon>Betaproteobacteria</taxon>
        <taxon>Burkholderiales</taxon>
        <taxon>Burkholderiaceae</taxon>
        <taxon>Burkholderia</taxon>
    </lineage>
</organism>
<feature type="signal peptide" evidence="2">
    <location>
        <begin position="1"/>
        <end position="22"/>
    </location>
</feature>
<reference evidence="4" key="1">
    <citation type="submission" date="2011-03" db="EMBL/GenBank/DDBJ databases">
        <authorList>
            <person name="Voget S."/>
            <person name="Streit W.R."/>
            <person name="Jaeger K.E."/>
            <person name="Daniel R."/>
        </authorList>
    </citation>
    <scope>NUCLEOTIDE SEQUENCE [LARGE SCALE GENOMIC DNA]</scope>
    <source>
        <strain evidence="4">PG1</strain>
    </source>
</reference>
<keyword evidence="4" id="KW-1185">Reference proteome</keyword>
<evidence type="ECO:0000313" key="3">
    <source>
        <dbReference type="EMBL" id="AJK49029.1"/>
    </source>
</evidence>
<sequence length="109" mass="11521">MKSFVYAAVVASVLAAPVASFAQSNPQPLTRADVRADLVQLEQHGYNPVASDAEYPHNIQAAEARVQQSQQTLTHADTSGYGVQPVAGSQSGRRAATAPNPIDSVYFGH</sequence>
<proteinExistence type="predicted"/>
<dbReference type="Proteomes" id="UP000031838">
    <property type="component" value="Chromosome 2"/>
</dbReference>
<evidence type="ECO:0000256" key="1">
    <source>
        <dbReference type="SAM" id="MobiDB-lite"/>
    </source>
</evidence>
<dbReference type="InterPro" id="IPR025421">
    <property type="entry name" value="DUF4148"/>
</dbReference>
<dbReference type="HOGENOM" id="CLU_117081_4_0_4"/>
<dbReference type="KEGG" id="bgp:BGL_2c09510"/>